<evidence type="ECO:0000313" key="2">
    <source>
        <dbReference type="EMBL" id="STO17093.1"/>
    </source>
</evidence>
<evidence type="ECO:0000313" key="3">
    <source>
        <dbReference type="Proteomes" id="UP000255284"/>
    </source>
</evidence>
<evidence type="ECO:0000313" key="1">
    <source>
        <dbReference type="EMBL" id="NMW93975.1"/>
    </source>
</evidence>
<sequence>MNTYTARATREENWWTITVDEVPGLFTQAKRLDQIPSMVRDALTLFPEVETNPDQAQINVIPDPTYADKAAMVIKLQHASQAAQEKATAAAHATAKDFYHSGLTYRDIGKLLEVSFQHAQKLASTS</sequence>
<protein>
    <submittedName>
        <fullName evidence="1">Transcriptional regulator</fullName>
    </submittedName>
</protein>
<dbReference type="GeneID" id="61168272"/>
<organism evidence="1 4">
    <name type="scientific">Mobiluncus mulieris</name>
    <dbReference type="NCBI Taxonomy" id="2052"/>
    <lineage>
        <taxon>Bacteria</taxon>
        <taxon>Bacillati</taxon>
        <taxon>Actinomycetota</taxon>
        <taxon>Actinomycetes</taxon>
        <taxon>Actinomycetales</taxon>
        <taxon>Actinomycetaceae</taxon>
        <taxon>Mobiluncus</taxon>
    </lineage>
</organism>
<dbReference type="SUPFAM" id="SSF143100">
    <property type="entry name" value="TTHA1013/TTHA0281-like"/>
    <property type="match status" value="1"/>
</dbReference>
<dbReference type="OrthoDB" id="5772641at2"/>
<dbReference type="RefSeq" id="WP_004012021.1">
    <property type="nucleotide sequence ID" value="NZ_CAMUNX010000018.1"/>
</dbReference>
<comment type="caution">
    <text evidence="1">The sequence shown here is derived from an EMBL/GenBank/DDBJ whole genome shotgun (WGS) entry which is preliminary data.</text>
</comment>
<name>A0A2J9KRZ1_9ACTO</name>
<gene>
    <name evidence="1" type="ORF">HHJ74_09840</name>
    <name evidence="2" type="ORF">NCTC11819_01676</name>
</gene>
<dbReference type="EMBL" id="JABCUV010000013">
    <property type="protein sequence ID" value="NMW93975.1"/>
    <property type="molecule type" value="Genomic_DNA"/>
</dbReference>
<proteinExistence type="predicted"/>
<accession>A0A2J9KRZ1</accession>
<dbReference type="Proteomes" id="UP000255284">
    <property type="component" value="Unassembled WGS sequence"/>
</dbReference>
<evidence type="ECO:0000313" key="4">
    <source>
        <dbReference type="Proteomes" id="UP000582487"/>
    </source>
</evidence>
<dbReference type="InterPro" id="IPR035069">
    <property type="entry name" value="TTHA1013/TTHA0281-like"/>
</dbReference>
<reference evidence="1 4" key="2">
    <citation type="submission" date="2020-04" db="EMBL/GenBank/DDBJ databases">
        <title>Antimicrobial susceptibility and clonality of vaginal-derived multi-drug resistant Mobiluncus isolates in China.</title>
        <authorList>
            <person name="Zhang X."/>
        </authorList>
    </citation>
    <scope>NUCLEOTIDE SEQUENCE [LARGE SCALE GENOMIC DNA]</scope>
    <source>
        <strain evidence="1 4">7</strain>
    </source>
</reference>
<dbReference type="Proteomes" id="UP000582487">
    <property type="component" value="Unassembled WGS sequence"/>
</dbReference>
<dbReference type="AlphaFoldDB" id="A0A2J9KRZ1"/>
<dbReference type="EMBL" id="UGGQ01000006">
    <property type="protein sequence ID" value="STO17093.1"/>
    <property type="molecule type" value="Genomic_DNA"/>
</dbReference>
<reference evidence="2 3" key="1">
    <citation type="submission" date="2018-06" db="EMBL/GenBank/DDBJ databases">
        <authorList>
            <consortium name="Pathogen Informatics"/>
            <person name="Doyle S."/>
        </authorList>
    </citation>
    <scope>NUCLEOTIDE SEQUENCE [LARGE SCALE GENOMIC DNA]</scope>
    <source>
        <strain evidence="2 3">NCTC11819</strain>
    </source>
</reference>
<dbReference type="Gene3D" id="3.30.160.250">
    <property type="match status" value="1"/>
</dbReference>